<evidence type="ECO:0000313" key="3">
    <source>
        <dbReference type="Proteomes" id="UP001235939"/>
    </source>
</evidence>
<evidence type="ECO:0000256" key="1">
    <source>
        <dbReference type="SAM" id="Coils"/>
    </source>
</evidence>
<dbReference type="Proteomes" id="UP001235939">
    <property type="component" value="Chromosome 02"/>
</dbReference>
<dbReference type="EMBL" id="CP092864">
    <property type="protein sequence ID" value="UYV63021.1"/>
    <property type="molecule type" value="Genomic_DNA"/>
</dbReference>
<accession>A0ABY6K2E7</accession>
<dbReference type="Pfam" id="PF03564">
    <property type="entry name" value="DUF1759"/>
    <property type="match status" value="1"/>
</dbReference>
<protein>
    <submittedName>
        <fullName evidence="2">Uncharacterized protein</fullName>
    </submittedName>
</protein>
<dbReference type="InterPro" id="IPR005312">
    <property type="entry name" value="DUF1759"/>
</dbReference>
<sequence>MDAETEIRRIKRLGLNLEKLEKKIENNAADCFELDAILKKIEKIKQQYDNKKYFIFNLIQRIIDLPKLTIKSSTQLLFLVDNSCEVIRSLETLGYKLDELLKILSDKLDKTTKRSWNMTVDNNYISSCSELLKFKENHAKALNTNETLGFPLISAP</sequence>
<keyword evidence="3" id="KW-1185">Reference proteome</keyword>
<organism evidence="2 3">
    <name type="scientific">Cordylochernes scorpioides</name>
    <dbReference type="NCBI Taxonomy" id="51811"/>
    <lineage>
        <taxon>Eukaryota</taxon>
        <taxon>Metazoa</taxon>
        <taxon>Ecdysozoa</taxon>
        <taxon>Arthropoda</taxon>
        <taxon>Chelicerata</taxon>
        <taxon>Arachnida</taxon>
        <taxon>Pseudoscorpiones</taxon>
        <taxon>Cheliferoidea</taxon>
        <taxon>Chernetidae</taxon>
        <taxon>Cordylochernes</taxon>
    </lineage>
</organism>
<gene>
    <name evidence="2" type="ORF">LAZ67_2002865</name>
</gene>
<evidence type="ECO:0000313" key="2">
    <source>
        <dbReference type="EMBL" id="UYV63021.1"/>
    </source>
</evidence>
<feature type="coiled-coil region" evidence="1">
    <location>
        <begin position="3"/>
        <end position="30"/>
    </location>
</feature>
<proteinExistence type="predicted"/>
<reference evidence="2 3" key="1">
    <citation type="submission" date="2022-01" db="EMBL/GenBank/DDBJ databases">
        <title>A chromosomal length assembly of Cordylochernes scorpioides.</title>
        <authorList>
            <person name="Zeh D."/>
            <person name="Zeh J."/>
        </authorList>
    </citation>
    <scope>NUCLEOTIDE SEQUENCE [LARGE SCALE GENOMIC DNA]</scope>
    <source>
        <strain evidence="2">IN4F17</strain>
        <tissue evidence="2">Whole Body</tissue>
    </source>
</reference>
<name>A0ABY6K2E7_9ARAC</name>
<keyword evidence="1" id="KW-0175">Coiled coil</keyword>